<dbReference type="EMBL" id="BAABDQ010000009">
    <property type="protein sequence ID" value="GAA3560499.1"/>
    <property type="molecule type" value="Genomic_DNA"/>
</dbReference>
<dbReference type="Proteomes" id="UP001500630">
    <property type="component" value="Unassembled WGS sequence"/>
</dbReference>
<dbReference type="InterPro" id="IPR019812">
    <property type="entry name" value="Hydgase_assmbl_chp_CS"/>
</dbReference>
<keyword evidence="3" id="KW-1185">Reference proteome</keyword>
<dbReference type="Pfam" id="PF01455">
    <property type="entry name" value="HupF_HypC"/>
    <property type="match status" value="1"/>
</dbReference>
<dbReference type="NCBIfam" id="TIGR00074">
    <property type="entry name" value="hypC_hupF"/>
    <property type="match status" value="1"/>
</dbReference>
<evidence type="ECO:0000256" key="1">
    <source>
        <dbReference type="ARBA" id="ARBA00006018"/>
    </source>
</evidence>
<dbReference type="PRINTS" id="PR00445">
    <property type="entry name" value="HUPFHYPC"/>
</dbReference>
<dbReference type="SUPFAM" id="SSF159127">
    <property type="entry name" value="HupF/HypC-like"/>
    <property type="match status" value="1"/>
</dbReference>
<name>A0ABP6X3R3_9ACTN</name>
<proteinExistence type="inferred from homology"/>
<dbReference type="PANTHER" id="PTHR35177:SF2">
    <property type="entry name" value="HYDROGENASE MATURATION FACTOR HYBG"/>
    <property type="match status" value="1"/>
</dbReference>
<comment type="similarity">
    <text evidence="1">Belongs to the HupF/HypC family.</text>
</comment>
<sequence>MCLGVPGRIVGRDGEMGMADFDGLRREVCLSYTPEARPGDYVIVHVGFAISLLDEDEALRTLAVLRAIPGGLDEIPR</sequence>
<dbReference type="RefSeq" id="WP_345564677.1">
    <property type="nucleotide sequence ID" value="NZ_BAABDQ010000009.1"/>
</dbReference>
<accession>A0ABP6X3R3</accession>
<dbReference type="InterPro" id="IPR001109">
    <property type="entry name" value="Hydrogenase_HupF/HypC"/>
</dbReference>
<dbReference type="PANTHER" id="PTHR35177">
    <property type="entry name" value="HYDROGENASE MATURATION FACTOR HYBG"/>
    <property type="match status" value="1"/>
</dbReference>
<comment type="caution">
    <text evidence="2">The sequence shown here is derived from an EMBL/GenBank/DDBJ whole genome shotgun (WGS) entry which is preliminary data.</text>
</comment>
<protein>
    <submittedName>
        <fullName evidence="2">HypC/HybG/HupF family hydrogenase formation chaperone</fullName>
    </submittedName>
</protein>
<gene>
    <name evidence="2" type="ORF">GCM10022419_046430</name>
</gene>
<dbReference type="PROSITE" id="PS01097">
    <property type="entry name" value="HUPF_HYPC"/>
    <property type="match status" value="1"/>
</dbReference>
<organism evidence="2 3">
    <name type="scientific">Nonomuraea rosea</name>
    <dbReference type="NCBI Taxonomy" id="638574"/>
    <lineage>
        <taxon>Bacteria</taxon>
        <taxon>Bacillati</taxon>
        <taxon>Actinomycetota</taxon>
        <taxon>Actinomycetes</taxon>
        <taxon>Streptosporangiales</taxon>
        <taxon>Streptosporangiaceae</taxon>
        <taxon>Nonomuraea</taxon>
    </lineage>
</organism>
<evidence type="ECO:0000313" key="3">
    <source>
        <dbReference type="Proteomes" id="UP001500630"/>
    </source>
</evidence>
<evidence type="ECO:0000313" key="2">
    <source>
        <dbReference type="EMBL" id="GAA3560499.1"/>
    </source>
</evidence>
<dbReference type="Gene3D" id="2.30.30.140">
    <property type="match status" value="1"/>
</dbReference>
<reference evidence="3" key="1">
    <citation type="journal article" date="2019" name="Int. J. Syst. Evol. Microbiol.">
        <title>The Global Catalogue of Microorganisms (GCM) 10K type strain sequencing project: providing services to taxonomists for standard genome sequencing and annotation.</title>
        <authorList>
            <consortium name="The Broad Institute Genomics Platform"/>
            <consortium name="The Broad Institute Genome Sequencing Center for Infectious Disease"/>
            <person name="Wu L."/>
            <person name="Ma J."/>
        </authorList>
    </citation>
    <scope>NUCLEOTIDE SEQUENCE [LARGE SCALE GENOMIC DNA]</scope>
    <source>
        <strain evidence="3">JCM 17326</strain>
    </source>
</reference>